<dbReference type="Pfam" id="PF01244">
    <property type="entry name" value="Peptidase_M19"/>
    <property type="match status" value="1"/>
</dbReference>
<dbReference type="InterPro" id="IPR032466">
    <property type="entry name" value="Metal_Hydrolase"/>
</dbReference>
<dbReference type="Proteomes" id="UP000261166">
    <property type="component" value="Unassembled WGS sequence"/>
</dbReference>
<proteinExistence type="predicted"/>
<comment type="caution">
    <text evidence="2">The sequence shown here is derived from an EMBL/GenBank/DDBJ whole genome shotgun (WGS) entry which is preliminary data.</text>
</comment>
<dbReference type="CDD" id="cd01301">
    <property type="entry name" value="rDP_like"/>
    <property type="match status" value="1"/>
</dbReference>
<evidence type="ECO:0000313" key="3">
    <source>
        <dbReference type="Proteomes" id="UP000260812"/>
    </source>
</evidence>
<dbReference type="RefSeq" id="WP_117530527.1">
    <property type="nucleotide sequence ID" value="NZ_JBKUNB010000011.1"/>
</dbReference>
<dbReference type="OrthoDB" id="9804920at2"/>
<dbReference type="EMBL" id="QVLU01000002">
    <property type="protein sequence ID" value="RGE73960.1"/>
    <property type="molecule type" value="Genomic_DNA"/>
</dbReference>
<protein>
    <submittedName>
        <fullName evidence="2">Membrane dipeptidase</fullName>
    </submittedName>
</protein>
<dbReference type="Proteomes" id="UP000260812">
    <property type="component" value="Unassembled WGS sequence"/>
</dbReference>
<accession>A0A3E3J3Q9</accession>
<name>A0A3E3J3Q9_9FIRM</name>
<dbReference type="Gene3D" id="3.20.20.140">
    <property type="entry name" value="Metal-dependent hydrolases"/>
    <property type="match status" value="1"/>
</dbReference>
<reference evidence="2 4" key="1">
    <citation type="submission" date="2018-08" db="EMBL/GenBank/DDBJ databases">
        <title>A genome reference for cultivated species of the human gut microbiota.</title>
        <authorList>
            <person name="Zou Y."/>
            <person name="Xue W."/>
            <person name="Luo G."/>
        </authorList>
    </citation>
    <scope>NUCLEOTIDE SEQUENCE [LARGE SCALE GENOMIC DNA]</scope>
    <source>
        <strain evidence="2 4">AF26-4BH</strain>
        <strain evidence="1">TF05-5AC</strain>
    </source>
</reference>
<dbReference type="GO" id="GO:0070573">
    <property type="term" value="F:metallodipeptidase activity"/>
    <property type="evidence" value="ECO:0007669"/>
    <property type="project" value="InterPro"/>
</dbReference>
<dbReference type="GO" id="GO:0006508">
    <property type="term" value="P:proteolysis"/>
    <property type="evidence" value="ECO:0007669"/>
    <property type="project" value="InterPro"/>
</dbReference>
<dbReference type="EMBL" id="QVLV01000002">
    <property type="protein sequence ID" value="RGE64187.1"/>
    <property type="molecule type" value="Genomic_DNA"/>
</dbReference>
<dbReference type="PROSITE" id="PS51365">
    <property type="entry name" value="RENAL_DIPEPTIDASE_2"/>
    <property type="match status" value="1"/>
</dbReference>
<evidence type="ECO:0000313" key="2">
    <source>
        <dbReference type="EMBL" id="RGE73960.1"/>
    </source>
</evidence>
<organism evidence="2 4">
    <name type="scientific">Eisenbergiella massiliensis</name>
    <dbReference type="NCBI Taxonomy" id="1720294"/>
    <lineage>
        <taxon>Bacteria</taxon>
        <taxon>Bacillati</taxon>
        <taxon>Bacillota</taxon>
        <taxon>Clostridia</taxon>
        <taxon>Lachnospirales</taxon>
        <taxon>Lachnospiraceae</taxon>
        <taxon>Eisenbergiella</taxon>
    </lineage>
</organism>
<dbReference type="InterPro" id="IPR008257">
    <property type="entry name" value="Pept_M19"/>
</dbReference>
<dbReference type="PANTHER" id="PTHR10443:SF12">
    <property type="entry name" value="DIPEPTIDASE"/>
    <property type="match status" value="1"/>
</dbReference>
<evidence type="ECO:0000313" key="1">
    <source>
        <dbReference type="EMBL" id="RGE64187.1"/>
    </source>
</evidence>
<dbReference type="PANTHER" id="PTHR10443">
    <property type="entry name" value="MICROSOMAL DIPEPTIDASE"/>
    <property type="match status" value="1"/>
</dbReference>
<dbReference type="SUPFAM" id="SSF51556">
    <property type="entry name" value="Metallo-dependent hydrolases"/>
    <property type="match status" value="1"/>
</dbReference>
<keyword evidence="3" id="KW-1185">Reference proteome</keyword>
<sequence length="342" mass="38128">MRIADMHCDTISELLEIRRKGDPEEIRENTLRHNKLHIDLEKMKKAGYLFQNFALFVHLRGCENPLEEVLELADLYYEEIGKNSDLILPAFSYTDIENNRAAGKMSSVLTIEEGGVCKGNPAFLRVLYRLGVRMLTLTWNYPNELGWPNLEQPGQGVDRESFRPDFRKANTTQGLTETGIAFVEEMERLGMIVDVSHLSDAGFMDVLRVSKKPFVASHSNARSVCGWVRNLTDDMIRLLAEKGGVTGLNFCPAFLTDVPDGEATYGSIDAIVEHAKHIVKVGGIDCLGLGTDFDGIKTHDELPDASCMPLLVNAFEKGGFRASEMDKILSGNVLRVYKEVLG</sequence>
<gene>
    <name evidence="2" type="ORF">DWY69_02395</name>
    <name evidence="1" type="ORF">DXC51_03695</name>
</gene>
<dbReference type="AlphaFoldDB" id="A0A3E3J3Q9"/>
<dbReference type="GeneID" id="97986010"/>
<evidence type="ECO:0000313" key="4">
    <source>
        <dbReference type="Proteomes" id="UP000261166"/>
    </source>
</evidence>